<accession>A0ABQ8SH49</accession>
<dbReference type="InterPro" id="IPR046341">
    <property type="entry name" value="SET_dom_sf"/>
</dbReference>
<dbReference type="PANTHER" id="PTHR46455">
    <property type="entry name" value="SET AND MYND DOMAIN CONTAINING, ARTHROPOD-SPECIFIC, MEMBER 4, ISOFORM A"/>
    <property type="match status" value="1"/>
</dbReference>
<dbReference type="PROSITE" id="PS01360">
    <property type="entry name" value="ZF_MYND_1"/>
    <property type="match status" value="1"/>
</dbReference>
<dbReference type="SUPFAM" id="SSF82199">
    <property type="entry name" value="SET domain"/>
    <property type="match status" value="1"/>
</dbReference>
<gene>
    <name evidence="6" type="ORF">ANN_15769</name>
</gene>
<dbReference type="PANTHER" id="PTHR46455:SF1">
    <property type="entry name" value="SET AND MYND DOMAIN CONTAINING, ARTHROPOD-SPECIFIC, MEMBER 2"/>
    <property type="match status" value="1"/>
</dbReference>
<dbReference type="Gene3D" id="6.10.140.2220">
    <property type="match status" value="1"/>
</dbReference>
<dbReference type="Pfam" id="PF01753">
    <property type="entry name" value="zf-MYND"/>
    <property type="match status" value="1"/>
</dbReference>
<evidence type="ECO:0000313" key="7">
    <source>
        <dbReference type="Proteomes" id="UP001148838"/>
    </source>
</evidence>
<comment type="caution">
    <text evidence="6">The sequence shown here is derived from an EMBL/GenBank/DDBJ whole genome shotgun (WGS) entry which is preliminary data.</text>
</comment>
<dbReference type="InterPro" id="IPR002893">
    <property type="entry name" value="Znf_MYND"/>
</dbReference>
<dbReference type="SUPFAM" id="SSF144232">
    <property type="entry name" value="HIT/MYND zinc finger-like"/>
    <property type="match status" value="1"/>
</dbReference>
<keyword evidence="7" id="KW-1185">Reference proteome</keyword>
<dbReference type="EMBL" id="JAJSOF020000027">
    <property type="protein sequence ID" value="KAJ4433466.1"/>
    <property type="molecule type" value="Genomic_DNA"/>
</dbReference>
<evidence type="ECO:0000256" key="2">
    <source>
        <dbReference type="ARBA" id="ARBA00022771"/>
    </source>
</evidence>
<evidence type="ECO:0000313" key="6">
    <source>
        <dbReference type="EMBL" id="KAJ4433466.1"/>
    </source>
</evidence>
<dbReference type="Proteomes" id="UP001148838">
    <property type="component" value="Unassembled WGS sequence"/>
</dbReference>
<protein>
    <recommendedName>
        <fullName evidence="5">MYND-type domain-containing protein</fullName>
    </recommendedName>
</protein>
<feature type="domain" description="MYND-type" evidence="5">
    <location>
        <begin position="5"/>
        <end position="41"/>
    </location>
</feature>
<organism evidence="6 7">
    <name type="scientific">Periplaneta americana</name>
    <name type="common">American cockroach</name>
    <name type="synonym">Blatta americana</name>
    <dbReference type="NCBI Taxonomy" id="6978"/>
    <lineage>
        <taxon>Eukaryota</taxon>
        <taxon>Metazoa</taxon>
        <taxon>Ecdysozoa</taxon>
        <taxon>Arthropoda</taxon>
        <taxon>Hexapoda</taxon>
        <taxon>Insecta</taxon>
        <taxon>Pterygota</taxon>
        <taxon>Neoptera</taxon>
        <taxon>Polyneoptera</taxon>
        <taxon>Dictyoptera</taxon>
        <taxon>Blattodea</taxon>
        <taxon>Blattoidea</taxon>
        <taxon>Blattidae</taxon>
        <taxon>Blattinae</taxon>
        <taxon>Periplaneta</taxon>
    </lineage>
</organism>
<dbReference type="PROSITE" id="PS50865">
    <property type="entry name" value="ZF_MYND_2"/>
    <property type="match status" value="1"/>
</dbReference>
<evidence type="ECO:0000256" key="3">
    <source>
        <dbReference type="ARBA" id="ARBA00022833"/>
    </source>
</evidence>
<reference evidence="6 7" key="1">
    <citation type="journal article" date="2022" name="Allergy">
        <title>Genome assembly and annotation of Periplaneta americana reveal a comprehensive cockroach allergen profile.</title>
        <authorList>
            <person name="Wang L."/>
            <person name="Xiong Q."/>
            <person name="Saelim N."/>
            <person name="Wang L."/>
            <person name="Nong W."/>
            <person name="Wan A.T."/>
            <person name="Shi M."/>
            <person name="Liu X."/>
            <person name="Cao Q."/>
            <person name="Hui J.H.L."/>
            <person name="Sookrung N."/>
            <person name="Leung T.F."/>
            <person name="Tungtrongchitr A."/>
            <person name="Tsui S.K.W."/>
        </authorList>
    </citation>
    <scope>NUCLEOTIDE SEQUENCE [LARGE SCALE GENOMIC DNA]</scope>
    <source>
        <strain evidence="6">PWHHKU_190912</strain>
    </source>
</reference>
<evidence type="ECO:0000256" key="4">
    <source>
        <dbReference type="PROSITE-ProRule" id="PRU00134"/>
    </source>
</evidence>
<dbReference type="InterPro" id="IPR053010">
    <property type="entry name" value="SET_SmydA-8"/>
</dbReference>
<sequence length="152" mass="16960">MGGSCAVCQAQATQCCSGCHSVFYCNRDHQKQHWKVHKTQCTPYKLSISTQLGYYMVATRDIKQGEIIIKEEPIAIGPKVVSLPICLGCSRRIRVCEDKEVYYCSGCSWPLCGPQCETHPVHVPECNLMKRGAFVPLLNCKGKAKRRLHTAA</sequence>
<proteinExistence type="predicted"/>
<evidence type="ECO:0000259" key="5">
    <source>
        <dbReference type="PROSITE" id="PS50865"/>
    </source>
</evidence>
<keyword evidence="3" id="KW-0862">Zinc</keyword>
<evidence type="ECO:0000256" key="1">
    <source>
        <dbReference type="ARBA" id="ARBA00022723"/>
    </source>
</evidence>
<keyword evidence="2 4" id="KW-0863">Zinc-finger</keyword>
<name>A0ABQ8SH49_PERAM</name>
<keyword evidence="1" id="KW-0479">Metal-binding</keyword>